<dbReference type="KEGG" id="pmad:BAY61_32115"/>
<dbReference type="STRING" id="530584.SAMN05421630_115132"/>
<dbReference type="EMBL" id="FMZE01000015">
    <property type="protein sequence ID" value="SDD97790.1"/>
    <property type="molecule type" value="Genomic_DNA"/>
</dbReference>
<protein>
    <submittedName>
        <fullName evidence="1">Uncharacterized protein</fullName>
    </submittedName>
</protein>
<keyword evidence="2" id="KW-1185">Reference proteome</keyword>
<organism evidence="1 2">
    <name type="scientific">Prauserella marina</name>
    <dbReference type="NCBI Taxonomy" id="530584"/>
    <lineage>
        <taxon>Bacteria</taxon>
        <taxon>Bacillati</taxon>
        <taxon>Actinomycetota</taxon>
        <taxon>Actinomycetes</taxon>
        <taxon>Pseudonocardiales</taxon>
        <taxon>Pseudonocardiaceae</taxon>
        <taxon>Prauserella</taxon>
    </lineage>
</organism>
<dbReference type="OrthoDB" id="5182013at2"/>
<evidence type="ECO:0000313" key="1">
    <source>
        <dbReference type="EMBL" id="SDD97790.1"/>
    </source>
</evidence>
<gene>
    <name evidence="1" type="ORF">SAMN05421630_115132</name>
</gene>
<name>A0A222W1C4_9PSEU</name>
<reference evidence="1 2" key="1">
    <citation type="submission" date="2016-10" db="EMBL/GenBank/DDBJ databases">
        <authorList>
            <person name="de Groot N.N."/>
        </authorList>
    </citation>
    <scope>NUCLEOTIDE SEQUENCE [LARGE SCALE GENOMIC DNA]</scope>
    <source>
        <strain evidence="1 2">CGMCC 4.5506</strain>
    </source>
</reference>
<dbReference type="RefSeq" id="WP_091810699.1">
    <property type="nucleotide sequence ID" value="NZ_CP016354.1"/>
</dbReference>
<dbReference type="Proteomes" id="UP000199494">
    <property type="component" value="Unassembled WGS sequence"/>
</dbReference>
<sequence>MTNPWPGPVEGAPFTDRSLATVRLARLAAEAAESAEALVPIGQPPRGLRPEGMYLDDALRFLVEARGVVDAAIQLELAHNTDRDTLIETAADYGETIDLDRAEQRWREWDELRVRATIPGRGSEAGLPDELGDPRGCADRVDTWLAWLAVRRDPRTVRTGQVADRLVAMDAFAELGLCSAQRDRLRAEQLAPLPHPLALIYEREAVLADAMAAAGHDGYDEIADQCRARATEICAAATDSENPGARTTSVLVPDDEELAGLLNRAADLLEAVAVNLEESQAEPQPWRFPVPLADRGAVKALDRIASAVRDRSTTWQDSPSGPWLYAPDGRYQHAPIRVVPLAPDDLSTLEAAVHTCVRALTPGAGADDPALADLAEVIDQLELPGDDIGRRPPITGRHGLDALARVVALLDLAPDTDTHTLTALVTDQSTDITFTASQEAAYQRLTTRWVALLSNGAPLHRYQY</sequence>
<accession>A0A222W1C4</accession>
<dbReference type="AlphaFoldDB" id="A0A222W1C4"/>
<proteinExistence type="predicted"/>
<evidence type="ECO:0000313" key="2">
    <source>
        <dbReference type="Proteomes" id="UP000199494"/>
    </source>
</evidence>